<dbReference type="AlphaFoldDB" id="X0Z880"/>
<organism evidence="1">
    <name type="scientific">marine sediment metagenome</name>
    <dbReference type="NCBI Taxonomy" id="412755"/>
    <lineage>
        <taxon>unclassified sequences</taxon>
        <taxon>metagenomes</taxon>
        <taxon>ecological metagenomes</taxon>
    </lineage>
</organism>
<accession>X0Z880</accession>
<feature type="non-terminal residue" evidence="1">
    <location>
        <position position="173"/>
    </location>
</feature>
<reference evidence="1" key="1">
    <citation type="journal article" date="2014" name="Front. Microbiol.">
        <title>High frequency of phylogenetically diverse reductive dehalogenase-homologous genes in deep subseafloor sedimentary metagenomes.</title>
        <authorList>
            <person name="Kawai M."/>
            <person name="Futagami T."/>
            <person name="Toyoda A."/>
            <person name="Takaki Y."/>
            <person name="Nishi S."/>
            <person name="Hori S."/>
            <person name="Arai W."/>
            <person name="Tsubouchi T."/>
            <person name="Morono Y."/>
            <person name="Uchiyama I."/>
            <person name="Ito T."/>
            <person name="Fujiyama A."/>
            <person name="Inagaki F."/>
            <person name="Takami H."/>
        </authorList>
    </citation>
    <scope>NUCLEOTIDE SEQUENCE</scope>
    <source>
        <strain evidence="1">Expedition CK06-06</strain>
    </source>
</reference>
<protein>
    <submittedName>
        <fullName evidence="1">Uncharacterized protein</fullName>
    </submittedName>
</protein>
<name>X0Z880_9ZZZZ</name>
<sequence>MSEVPSLSNITAENIIKKLPKTVSKKLIKQGIKEFSKQTHNIVMFIKRNTSDELNDIAHSLEFLLILCKEFDEYIFSIFSPFIRIMDNCDFKYLGMYVKRDDIIDQILKFPELIYIEHMKSLYNLIYNSLDFGFNKKESKQLIQFINKYEDKNYIDYFEIKSVPKYSIIYIYY</sequence>
<dbReference type="EMBL" id="BART01005858">
    <property type="protein sequence ID" value="GAG54577.1"/>
    <property type="molecule type" value="Genomic_DNA"/>
</dbReference>
<gene>
    <name evidence="1" type="ORF">S01H4_13281</name>
</gene>
<proteinExistence type="predicted"/>
<evidence type="ECO:0000313" key="1">
    <source>
        <dbReference type="EMBL" id="GAG54577.1"/>
    </source>
</evidence>
<comment type="caution">
    <text evidence="1">The sequence shown here is derived from an EMBL/GenBank/DDBJ whole genome shotgun (WGS) entry which is preliminary data.</text>
</comment>